<dbReference type="SUPFAM" id="SSF69349">
    <property type="entry name" value="Phage fibre proteins"/>
    <property type="match status" value="1"/>
</dbReference>
<comment type="caution">
    <text evidence="1">The sequence shown here is derived from an EMBL/GenBank/DDBJ whole genome shotgun (WGS) entry which is preliminary data.</text>
</comment>
<gene>
    <name evidence="1" type="ORF">PRZ03_12410</name>
</gene>
<name>A0ABT5KEM1_9BURK</name>
<evidence type="ECO:0000313" key="2">
    <source>
        <dbReference type="Proteomes" id="UP001221189"/>
    </source>
</evidence>
<dbReference type="RefSeq" id="WP_273600584.1">
    <property type="nucleotide sequence ID" value="NZ_JAQQXT010000007.1"/>
</dbReference>
<dbReference type="EMBL" id="JAQQXT010000007">
    <property type="protein sequence ID" value="MDC8772376.1"/>
    <property type="molecule type" value="Genomic_DNA"/>
</dbReference>
<evidence type="ECO:0000313" key="1">
    <source>
        <dbReference type="EMBL" id="MDC8772376.1"/>
    </source>
</evidence>
<dbReference type="Proteomes" id="UP001221189">
    <property type="component" value="Unassembled WGS sequence"/>
</dbReference>
<protein>
    <submittedName>
        <fullName evidence="1">Uncharacterized protein</fullName>
    </submittedName>
</protein>
<organism evidence="1 2">
    <name type="scientific">Roseateles albus</name>
    <dbReference type="NCBI Taxonomy" id="2987525"/>
    <lineage>
        <taxon>Bacteria</taxon>
        <taxon>Pseudomonadati</taxon>
        <taxon>Pseudomonadota</taxon>
        <taxon>Betaproteobacteria</taxon>
        <taxon>Burkholderiales</taxon>
        <taxon>Sphaerotilaceae</taxon>
        <taxon>Roseateles</taxon>
    </lineage>
</organism>
<keyword evidence="2" id="KW-1185">Reference proteome</keyword>
<reference evidence="1 2" key="1">
    <citation type="submission" date="2022-10" db="EMBL/GenBank/DDBJ databases">
        <title>Paucibacter sp. hw1 Genome sequencing.</title>
        <authorList>
            <person name="Park S."/>
        </authorList>
    </citation>
    <scope>NUCLEOTIDE SEQUENCE [LARGE SCALE GENOMIC DNA]</scope>
    <source>
        <strain evidence="2">hw1</strain>
    </source>
</reference>
<sequence length="97" mass="10235">MPKEKAAALPPPLDRLVVIDGQDRLTVGKDLSIQVGKKLRIEAGDSLELVVGKASLVMKKDGSIVIKGRRLSFEASEAVDVKASGDVVLKGGKIAEN</sequence>
<proteinExistence type="predicted"/>
<accession>A0ABT5KEM1</accession>